<dbReference type="OrthoDB" id="4214267at2"/>
<feature type="DNA-binding region" description="H-T-H motif" evidence="4">
    <location>
        <begin position="34"/>
        <end position="53"/>
    </location>
</feature>
<protein>
    <submittedName>
        <fullName evidence="6">TetR/AcrR family transcriptional regulator</fullName>
    </submittedName>
</protein>
<dbReference type="GO" id="GO:0000976">
    <property type="term" value="F:transcription cis-regulatory region binding"/>
    <property type="evidence" value="ECO:0007669"/>
    <property type="project" value="TreeGrafter"/>
</dbReference>
<reference evidence="6 7" key="1">
    <citation type="submission" date="2019-01" db="EMBL/GenBank/DDBJ databases">
        <title>Genome sequencing of strain DFW100M-13.</title>
        <authorList>
            <person name="Heo J."/>
            <person name="Kim S.-J."/>
            <person name="Kim J.-S."/>
            <person name="Hong S.-B."/>
            <person name="Kwon S.-W."/>
        </authorList>
    </citation>
    <scope>NUCLEOTIDE SEQUENCE [LARGE SCALE GENOMIC DNA]</scope>
    <source>
        <strain evidence="6 7">DFW100M-13</strain>
    </source>
</reference>
<dbReference type="Pfam" id="PF00440">
    <property type="entry name" value="TetR_N"/>
    <property type="match status" value="1"/>
</dbReference>
<keyword evidence="2 4" id="KW-0238">DNA-binding</keyword>
<dbReference type="PANTHER" id="PTHR30055">
    <property type="entry name" value="HTH-TYPE TRANSCRIPTIONAL REGULATOR RUTR"/>
    <property type="match status" value="1"/>
</dbReference>
<dbReference type="EMBL" id="CP035494">
    <property type="protein sequence ID" value="QAY59775.1"/>
    <property type="molecule type" value="Genomic_DNA"/>
</dbReference>
<organism evidence="6 7">
    <name type="scientific">Microbacterium protaetiae</name>
    <dbReference type="NCBI Taxonomy" id="2509458"/>
    <lineage>
        <taxon>Bacteria</taxon>
        <taxon>Bacillati</taxon>
        <taxon>Actinomycetota</taxon>
        <taxon>Actinomycetes</taxon>
        <taxon>Micrococcales</taxon>
        <taxon>Microbacteriaceae</taxon>
        <taxon>Microbacterium</taxon>
    </lineage>
</organism>
<keyword evidence="7" id="KW-1185">Reference proteome</keyword>
<dbReference type="KEGG" id="mprt:ET475_07080"/>
<keyword evidence="1" id="KW-0805">Transcription regulation</keyword>
<dbReference type="SUPFAM" id="SSF46689">
    <property type="entry name" value="Homeodomain-like"/>
    <property type="match status" value="1"/>
</dbReference>
<sequence length="204" mass="23218">MAANLRVRQKEHTRRAILEHALNLFQEHGYVATTIDDIATSVGTTRVTFYAHFANKTELMRALFEELNRNLERQDDGLEHRSTARPLVEATRLGTFAAIRGWIGAQSTRWPAIRPYIIVVAEASAVDPEIRELNEAWFGEVIDDITEGLAQAGRFDPDTRRFRGYLAMELLNSANLRWIRHPWPLETGTELDILAGAWTHLLGE</sequence>
<dbReference type="InterPro" id="IPR050109">
    <property type="entry name" value="HTH-type_TetR-like_transc_reg"/>
</dbReference>
<feature type="domain" description="HTH tetR-type" evidence="5">
    <location>
        <begin position="11"/>
        <end position="71"/>
    </location>
</feature>
<evidence type="ECO:0000313" key="6">
    <source>
        <dbReference type="EMBL" id="QAY59775.1"/>
    </source>
</evidence>
<dbReference type="PANTHER" id="PTHR30055:SF234">
    <property type="entry name" value="HTH-TYPE TRANSCRIPTIONAL REGULATOR BETI"/>
    <property type="match status" value="1"/>
</dbReference>
<dbReference type="InterPro" id="IPR009057">
    <property type="entry name" value="Homeodomain-like_sf"/>
</dbReference>
<proteinExistence type="predicted"/>
<evidence type="ECO:0000313" key="7">
    <source>
        <dbReference type="Proteomes" id="UP000293995"/>
    </source>
</evidence>
<dbReference type="InterPro" id="IPR001647">
    <property type="entry name" value="HTH_TetR"/>
</dbReference>
<dbReference type="AlphaFoldDB" id="A0A4P6EC34"/>
<evidence type="ECO:0000256" key="3">
    <source>
        <dbReference type="ARBA" id="ARBA00023163"/>
    </source>
</evidence>
<dbReference type="GO" id="GO:0003700">
    <property type="term" value="F:DNA-binding transcription factor activity"/>
    <property type="evidence" value="ECO:0007669"/>
    <property type="project" value="TreeGrafter"/>
</dbReference>
<dbReference type="Proteomes" id="UP000293995">
    <property type="component" value="Chromosome"/>
</dbReference>
<evidence type="ECO:0000256" key="1">
    <source>
        <dbReference type="ARBA" id="ARBA00023015"/>
    </source>
</evidence>
<evidence type="ECO:0000256" key="2">
    <source>
        <dbReference type="ARBA" id="ARBA00023125"/>
    </source>
</evidence>
<dbReference type="PROSITE" id="PS50977">
    <property type="entry name" value="HTH_TETR_2"/>
    <property type="match status" value="1"/>
</dbReference>
<keyword evidence="3" id="KW-0804">Transcription</keyword>
<evidence type="ECO:0000256" key="4">
    <source>
        <dbReference type="PROSITE-ProRule" id="PRU00335"/>
    </source>
</evidence>
<dbReference type="Gene3D" id="1.10.357.10">
    <property type="entry name" value="Tetracycline Repressor, domain 2"/>
    <property type="match status" value="1"/>
</dbReference>
<dbReference type="RefSeq" id="WP_129387793.1">
    <property type="nucleotide sequence ID" value="NZ_CP035494.1"/>
</dbReference>
<name>A0A4P6EC34_9MICO</name>
<gene>
    <name evidence="6" type="ORF">ET475_07080</name>
</gene>
<accession>A0A4P6EC34</accession>
<dbReference type="PRINTS" id="PR00455">
    <property type="entry name" value="HTHTETR"/>
</dbReference>
<evidence type="ECO:0000259" key="5">
    <source>
        <dbReference type="PROSITE" id="PS50977"/>
    </source>
</evidence>